<evidence type="ECO:0000256" key="2">
    <source>
        <dbReference type="ARBA" id="ARBA00004496"/>
    </source>
</evidence>
<evidence type="ECO:0000313" key="10">
    <source>
        <dbReference type="Proteomes" id="UP000230069"/>
    </source>
</evidence>
<dbReference type="Pfam" id="PF01399">
    <property type="entry name" value="PCI"/>
    <property type="match status" value="1"/>
</dbReference>
<accession>A0A2G5CQX5</accession>
<reference evidence="9 10" key="1">
    <citation type="submission" date="2017-09" db="EMBL/GenBank/DDBJ databases">
        <title>WGS assembly of Aquilegia coerulea Goldsmith.</title>
        <authorList>
            <person name="Hodges S."/>
            <person name="Kramer E."/>
            <person name="Nordborg M."/>
            <person name="Tomkins J."/>
            <person name="Borevitz J."/>
            <person name="Derieg N."/>
            <person name="Yan J."/>
            <person name="Mihaltcheva S."/>
            <person name="Hayes R.D."/>
            <person name="Rokhsar D."/>
        </authorList>
    </citation>
    <scope>NUCLEOTIDE SEQUENCE [LARGE SCALE GENOMIC DNA]</scope>
    <source>
        <strain evidence="10">cv. Goldsmith</strain>
    </source>
</reference>
<dbReference type="InterPro" id="IPR055089">
    <property type="entry name" value="COP9_N"/>
</dbReference>
<feature type="domain" description="PCI" evidence="8">
    <location>
        <begin position="196"/>
        <end position="353"/>
    </location>
</feature>
<proteinExistence type="inferred from homology"/>
<evidence type="ECO:0000256" key="1">
    <source>
        <dbReference type="ARBA" id="ARBA00004123"/>
    </source>
</evidence>
<evidence type="ECO:0000259" key="8">
    <source>
        <dbReference type="PROSITE" id="PS50250"/>
    </source>
</evidence>
<gene>
    <name evidence="9" type="ORF">AQUCO_04000025v1</name>
</gene>
<keyword evidence="7" id="KW-0539">Nucleus</keyword>
<dbReference type="OrthoDB" id="29061at2759"/>
<dbReference type="EMBL" id="KZ305057">
    <property type="protein sequence ID" value="PIA33676.1"/>
    <property type="molecule type" value="Genomic_DNA"/>
</dbReference>
<comment type="subcellular location">
    <subcellularLocation>
        <location evidence="2">Cytoplasm</location>
    </subcellularLocation>
    <subcellularLocation>
        <location evidence="1">Nucleus</location>
    </subcellularLocation>
</comment>
<keyword evidence="5" id="KW-0963">Cytoplasm</keyword>
<dbReference type="PROSITE" id="PS50250">
    <property type="entry name" value="PCI"/>
    <property type="match status" value="1"/>
</dbReference>
<dbReference type="InterPro" id="IPR050756">
    <property type="entry name" value="CSN3"/>
</dbReference>
<dbReference type="AlphaFoldDB" id="A0A2G5CQX5"/>
<evidence type="ECO:0000256" key="7">
    <source>
        <dbReference type="ARBA" id="ARBA00023242"/>
    </source>
</evidence>
<evidence type="ECO:0000256" key="5">
    <source>
        <dbReference type="ARBA" id="ARBA00022490"/>
    </source>
</evidence>
<keyword evidence="6" id="KW-0736">Signalosome</keyword>
<dbReference type="InterPro" id="IPR000717">
    <property type="entry name" value="PCI_dom"/>
</dbReference>
<evidence type="ECO:0000256" key="4">
    <source>
        <dbReference type="ARBA" id="ARBA00014878"/>
    </source>
</evidence>
<keyword evidence="10" id="KW-1185">Reference proteome</keyword>
<evidence type="ECO:0000256" key="6">
    <source>
        <dbReference type="ARBA" id="ARBA00022790"/>
    </source>
</evidence>
<dbReference type="Proteomes" id="UP000230069">
    <property type="component" value="Unassembled WGS sequence"/>
</dbReference>
<protein>
    <recommendedName>
        <fullName evidence="4">COP9 signalosome complex subunit 3</fullName>
    </recommendedName>
</protein>
<dbReference type="Pfam" id="PF22788">
    <property type="entry name" value="COP9_hel_rpt"/>
    <property type="match status" value="1"/>
</dbReference>
<evidence type="ECO:0000256" key="3">
    <source>
        <dbReference type="ARBA" id="ARBA00007084"/>
    </source>
</evidence>
<name>A0A2G5CQX5_AQUCA</name>
<dbReference type="PANTHER" id="PTHR10758">
    <property type="entry name" value="26S PROTEASOME NON-ATPASE REGULATORY SUBUNIT 3/COP9 SIGNALOSOME COMPLEX SUBUNIT 3"/>
    <property type="match status" value="1"/>
</dbReference>
<evidence type="ECO:0000313" key="9">
    <source>
        <dbReference type="EMBL" id="PIA33676.1"/>
    </source>
</evidence>
<comment type="similarity">
    <text evidence="3">Belongs to the CSN3 family.</text>
</comment>
<sequence length="353" mass="39680">MVEALESLVTQIQGLSSRDEDIAQLHKRLREAEGKGLLSHSSSSRLDSLLKQLHPSQHSLGYLYILEAFTSSSTSKDQARGRVSTVAAFIDLCVAEQIRLVPDKFISVCRRLKDEVLSLKTPIRGVGPLRTAIRKLHSSSGRITSLHSDFLMLCLLAKCYKIGYSILEENIFEADQPRDLYLYCYYGGMICIGQKCYGKAIELLSNVITAPSAAMSAISIEARKKYILVSLILNGQLLKCLPKSESGMTVRRVKSLCQHYLDLGEVYSTGQIFELESFVEANRQKFESENNLGLVKQVISSLYKRNIHRLTQTYLTLSLQDIANRVSTTPREAEMHVLQMVVLLHSFFFLFSS</sequence>
<dbReference type="GO" id="GO:0005737">
    <property type="term" value="C:cytoplasm"/>
    <property type="evidence" value="ECO:0007669"/>
    <property type="project" value="UniProtKB-SubCell"/>
</dbReference>
<dbReference type="PANTHER" id="PTHR10758:SF1">
    <property type="entry name" value="COP9 SIGNALOSOME COMPLEX SUBUNIT 3"/>
    <property type="match status" value="1"/>
</dbReference>
<dbReference type="GO" id="GO:0008180">
    <property type="term" value="C:COP9 signalosome"/>
    <property type="evidence" value="ECO:0007669"/>
    <property type="project" value="UniProtKB-KW"/>
</dbReference>
<organism evidence="9 10">
    <name type="scientific">Aquilegia coerulea</name>
    <name type="common">Rocky mountain columbine</name>
    <dbReference type="NCBI Taxonomy" id="218851"/>
    <lineage>
        <taxon>Eukaryota</taxon>
        <taxon>Viridiplantae</taxon>
        <taxon>Streptophyta</taxon>
        <taxon>Embryophyta</taxon>
        <taxon>Tracheophyta</taxon>
        <taxon>Spermatophyta</taxon>
        <taxon>Magnoliopsida</taxon>
        <taxon>Ranunculales</taxon>
        <taxon>Ranunculaceae</taxon>
        <taxon>Thalictroideae</taxon>
        <taxon>Aquilegia</taxon>
    </lineage>
</organism>
<dbReference type="GO" id="GO:0006511">
    <property type="term" value="P:ubiquitin-dependent protein catabolic process"/>
    <property type="evidence" value="ECO:0007669"/>
    <property type="project" value="TreeGrafter"/>
</dbReference>